<gene>
    <name evidence="8" type="ORF">LOD99_4588</name>
</gene>
<keyword evidence="2" id="KW-0132">Cell division</keyword>
<evidence type="ECO:0000259" key="7">
    <source>
        <dbReference type="Pfam" id="PF12896"/>
    </source>
</evidence>
<dbReference type="PANTHER" id="PTHR13260">
    <property type="entry name" value="ANAPHASE PROMOTING COMPLEX SUBUNIT 4 APC4"/>
    <property type="match status" value="1"/>
</dbReference>
<dbReference type="GO" id="GO:0031145">
    <property type="term" value="P:anaphase-promoting complex-dependent catabolic process"/>
    <property type="evidence" value="ECO:0007669"/>
    <property type="project" value="InterPro"/>
</dbReference>
<dbReference type="InterPro" id="IPR024790">
    <property type="entry name" value="APC4_long_dom"/>
</dbReference>
<feature type="domain" description="Anaphase-promoting complex subunit 4 long" evidence="7">
    <location>
        <begin position="235"/>
        <end position="427"/>
    </location>
</feature>
<dbReference type="InterPro" id="IPR036322">
    <property type="entry name" value="WD40_repeat_dom_sf"/>
</dbReference>
<evidence type="ECO:0000256" key="5">
    <source>
        <dbReference type="ARBA" id="ARBA00023306"/>
    </source>
</evidence>
<evidence type="ECO:0000259" key="6">
    <source>
        <dbReference type="Pfam" id="PF12894"/>
    </source>
</evidence>
<dbReference type="InterPro" id="IPR024977">
    <property type="entry name" value="Apc4-like_WD40_dom"/>
</dbReference>
<accession>A0AAV7JTL4</accession>
<dbReference type="GO" id="GO:0005680">
    <property type="term" value="C:anaphase-promoting complex"/>
    <property type="evidence" value="ECO:0007669"/>
    <property type="project" value="InterPro"/>
</dbReference>
<keyword evidence="4" id="KW-0833">Ubl conjugation pathway</keyword>
<protein>
    <recommendedName>
        <fullName evidence="1">Anaphase-promoting complex subunit 4</fullName>
    </recommendedName>
</protein>
<evidence type="ECO:0000313" key="9">
    <source>
        <dbReference type="Proteomes" id="UP001165289"/>
    </source>
</evidence>
<keyword evidence="9" id="KW-1185">Reference proteome</keyword>
<proteinExistence type="predicted"/>
<evidence type="ECO:0000256" key="4">
    <source>
        <dbReference type="ARBA" id="ARBA00022786"/>
    </source>
</evidence>
<dbReference type="Gene3D" id="2.130.10.10">
    <property type="entry name" value="YVTN repeat-like/Quinoprotein amine dehydrogenase"/>
    <property type="match status" value="1"/>
</dbReference>
<dbReference type="SUPFAM" id="SSF50978">
    <property type="entry name" value="WD40 repeat-like"/>
    <property type="match status" value="1"/>
</dbReference>
<dbReference type="GO" id="GO:0034399">
    <property type="term" value="C:nuclear periphery"/>
    <property type="evidence" value="ECO:0007669"/>
    <property type="project" value="TreeGrafter"/>
</dbReference>
<evidence type="ECO:0000256" key="2">
    <source>
        <dbReference type="ARBA" id="ARBA00022618"/>
    </source>
</evidence>
<name>A0AAV7JTL4_9METZ</name>
<sequence>MSEIPLASNIEILYERRLSTTISLICWSPNINVFAFASEAGDLYLFRYIPWQKVWEIPPREDHTKFTVLEWSRDELMLAGGKDNGNVEIYHIEKGTLLFQFSISAEVTCLSWSIHEVDAQSDLLTSLKKCNDDFHAFFGPLPKLESVDELCRVQETLFEPNLLKKFAKQNTLSILLIGSKIGEVWLNIDGLFCPSFFKLHSEPTKITALKISNNLNDIFITHSDEQENISVCLAKTCFFKQYNHEIRVFSQQFKIISFLLQYMSTVINVMSESYEAVLTKLDEKLAKFVELLPDDVLVVDEFLKLLSMGNNRPEILPFISRDLSFSNPRNKKLPNDIETSHQNLTSVIKNHLLLSSEMLYYKLIQVQKVCKIRAFDKLGYKSDAFESCSMLTGTFMLKTFELLHVTQSSKESFQVFFEWINIVGDRIQGIDQNSNKTLTMKQYEILIEFLMSQLKQSGTPPYVKFNVELVEQYFMPKDLSCQQRNNSPWLKMAEEILPQDFPLIRPDPSSSLLQIMQSLLTRVKDSFLIASGNISQEIFKNLTHNKIKTVSASTKPIFVEHKNAMLVIITLTAPLEKYILILRYAFGEFYYTFISLTGLEGSLSIDSICEYNDLCFAVMVNYLDERKDSYSMFIISFDVLLDAKYFSFSYDFPEDIDEIALQVSASSCVCLTLDRFKVSTWTVSSSRKLAGFVYQDKKSIRLYNLDGSGMKKIEEVMQESMDESLSHN</sequence>
<keyword evidence="5" id="KW-0131">Cell cycle</keyword>
<keyword evidence="3" id="KW-0498">Mitosis</keyword>
<dbReference type="EMBL" id="JAKMXF010000300">
    <property type="protein sequence ID" value="KAI6652043.1"/>
    <property type="molecule type" value="Genomic_DNA"/>
</dbReference>
<dbReference type="InterPro" id="IPR024789">
    <property type="entry name" value="APC4"/>
</dbReference>
<comment type="caution">
    <text evidence="8">The sequence shown here is derived from an EMBL/GenBank/DDBJ whole genome shotgun (WGS) entry which is preliminary data.</text>
</comment>
<dbReference type="Proteomes" id="UP001165289">
    <property type="component" value="Unassembled WGS sequence"/>
</dbReference>
<dbReference type="GO" id="GO:0051301">
    <property type="term" value="P:cell division"/>
    <property type="evidence" value="ECO:0007669"/>
    <property type="project" value="UniProtKB-KW"/>
</dbReference>
<dbReference type="PANTHER" id="PTHR13260:SF0">
    <property type="entry name" value="ANAPHASE-PROMOTING COMPLEX SUBUNIT 4"/>
    <property type="match status" value="1"/>
</dbReference>
<evidence type="ECO:0000256" key="3">
    <source>
        <dbReference type="ARBA" id="ARBA00022776"/>
    </source>
</evidence>
<evidence type="ECO:0000313" key="8">
    <source>
        <dbReference type="EMBL" id="KAI6652043.1"/>
    </source>
</evidence>
<dbReference type="InterPro" id="IPR015943">
    <property type="entry name" value="WD40/YVTN_repeat-like_dom_sf"/>
</dbReference>
<dbReference type="GO" id="GO:0070979">
    <property type="term" value="P:protein K11-linked ubiquitination"/>
    <property type="evidence" value="ECO:0007669"/>
    <property type="project" value="TreeGrafter"/>
</dbReference>
<dbReference type="AlphaFoldDB" id="A0AAV7JTL4"/>
<feature type="domain" description="Anaphase-promoting complex subunit 4-like WD40" evidence="6">
    <location>
        <begin position="26"/>
        <end position="113"/>
    </location>
</feature>
<organism evidence="8 9">
    <name type="scientific">Oopsacas minuta</name>
    <dbReference type="NCBI Taxonomy" id="111878"/>
    <lineage>
        <taxon>Eukaryota</taxon>
        <taxon>Metazoa</taxon>
        <taxon>Porifera</taxon>
        <taxon>Hexactinellida</taxon>
        <taxon>Hexasterophora</taxon>
        <taxon>Lyssacinosida</taxon>
        <taxon>Leucopsacidae</taxon>
        <taxon>Oopsacas</taxon>
    </lineage>
</organism>
<dbReference type="Pfam" id="PF12896">
    <property type="entry name" value="ANAPC4"/>
    <property type="match status" value="1"/>
</dbReference>
<evidence type="ECO:0000256" key="1">
    <source>
        <dbReference type="ARBA" id="ARBA00016067"/>
    </source>
</evidence>
<reference evidence="8 9" key="1">
    <citation type="journal article" date="2023" name="BMC Biol.">
        <title>The compact genome of the sponge Oopsacas minuta (Hexactinellida) is lacking key metazoan core genes.</title>
        <authorList>
            <person name="Santini S."/>
            <person name="Schenkelaars Q."/>
            <person name="Jourda C."/>
            <person name="Duchesne M."/>
            <person name="Belahbib H."/>
            <person name="Rocher C."/>
            <person name="Selva M."/>
            <person name="Riesgo A."/>
            <person name="Vervoort M."/>
            <person name="Leys S.P."/>
            <person name="Kodjabachian L."/>
            <person name="Le Bivic A."/>
            <person name="Borchiellini C."/>
            <person name="Claverie J.M."/>
            <person name="Renard E."/>
        </authorList>
    </citation>
    <scope>NUCLEOTIDE SEQUENCE [LARGE SCALE GENOMIC DNA]</scope>
    <source>
        <strain evidence="8">SPO-2</strain>
    </source>
</reference>
<dbReference type="Pfam" id="PF12894">
    <property type="entry name" value="ANAPC4_WD40"/>
    <property type="match status" value="1"/>
</dbReference>